<dbReference type="Proteomes" id="UP000828390">
    <property type="component" value="Unassembled WGS sequence"/>
</dbReference>
<dbReference type="Gene3D" id="2.60.120.260">
    <property type="entry name" value="Galactose-binding domain-like"/>
    <property type="match status" value="1"/>
</dbReference>
<protein>
    <submittedName>
        <fullName evidence="1">Uncharacterized protein</fullName>
    </submittedName>
</protein>
<comment type="caution">
    <text evidence="1">The sequence shown here is derived from an EMBL/GenBank/DDBJ whole genome shotgun (WGS) entry which is preliminary data.</text>
</comment>
<name>A0A9D4LNQ4_DREPO</name>
<accession>A0A9D4LNQ4</accession>
<reference evidence="1" key="1">
    <citation type="journal article" date="2019" name="bioRxiv">
        <title>The Genome of the Zebra Mussel, Dreissena polymorpha: A Resource for Invasive Species Research.</title>
        <authorList>
            <person name="McCartney M.A."/>
            <person name="Auch B."/>
            <person name="Kono T."/>
            <person name="Mallez S."/>
            <person name="Zhang Y."/>
            <person name="Obille A."/>
            <person name="Becker A."/>
            <person name="Abrahante J.E."/>
            <person name="Garbe J."/>
            <person name="Badalamenti J.P."/>
            <person name="Herman A."/>
            <person name="Mangelson H."/>
            <person name="Liachko I."/>
            <person name="Sullivan S."/>
            <person name="Sone E.D."/>
            <person name="Koren S."/>
            <person name="Silverstein K.A.T."/>
            <person name="Beckman K.B."/>
            <person name="Gohl D.M."/>
        </authorList>
    </citation>
    <scope>NUCLEOTIDE SEQUENCE</scope>
    <source>
        <strain evidence="1">Duluth1</strain>
        <tissue evidence="1">Whole animal</tissue>
    </source>
</reference>
<evidence type="ECO:0000313" key="2">
    <source>
        <dbReference type="Proteomes" id="UP000828390"/>
    </source>
</evidence>
<proteinExistence type="predicted"/>
<organism evidence="1 2">
    <name type="scientific">Dreissena polymorpha</name>
    <name type="common">Zebra mussel</name>
    <name type="synonym">Mytilus polymorpha</name>
    <dbReference type="NCBI Taxonomy" id="45954"/>
    <lineage>
        <taxon>Eukaryota</taxon>
        <taxon>Metazoa</taxon>
        <taxon>Spiralia</taxon>
        <taxon>Lophotrochozoa</taxon>
        <taxon>Mollusca</taxon>
        <taxon>Bivalvia</taxon>
        <taxon>Autobranchia</taxon>
        <taxon>Heteroconchia</taxon>
        <taxon>Euheterodonta</taxon>
        <taxon>Imparidentia</taxon>
        <taxon>Neoheterodontei</taxon>
        <taxon>Myida</taxon>
        <taxon>Dreissenoidea</taxon>
        <taxon>Dreissenidae</taxon>
        <taxon>Dreissena</taxon>
    </lineage>
</organism>
<keyword evidence="2" id="KW-1185">Reference proteome</keyword>
<dbReference type="EMBL" id="JAIWYP010000002">
    <property type="protein sequence ID" value="KAH3861908.1"/>
    <property type="molecule type" value="Genomic_DNA"/>
</dbReference>
<sequence length="616" mass="70668">MNFRQTDFCKKLLSLIFNTALFVQNAHGKIFTLEVENFSNNAMRMSRSAASGNSSVWFKTGQHVQMEICLRVASFVSVRNVVYSNDGESDSIRATIDNQHMGTFQTGSLRESGNGWNIFRSSGPMEGKVRLEQGRHVIDIRAVSTDEWGVELDNIVFLIDDELLTQEDLQCNLYCFDVKYDDVPRMDAIPSGRFVQKSRATQCSEQDNIKVDIYHDTAEDFDIIATMPKYTSFANNRDPDYAKCVLASPFWSFHNLSVEPTTPPVYYSNVSVSFSGSLNMTLVDINFHFRDITPTREIDERYVGSRLKVRLRNMPLENVRVKPEYWKDQRWVELHEFEFTPFANENSWAIPERAWGIIGENRIRVMIHPGKQQVILETLKLESNMPSDSTVDLYADADVVFQGVRLGFWHHRTQHPDSMRVTVQDGRVPAEYANIDSVRVYAKVPWTGGYAQVFVLFQDGRSRLQAITPHGLDWLPFGPSINIGQPEAPDSDRPYSPIKQISIDPNLRQLVLRYENDNKATLAIETTYMATTLKVRNIGFKKARKDFPIMTFQSMWIMDGNADTDHVTFNGDISRHIFSQWNELYGIWAVFFRKCISSHNTQGPDITIKFQAKSDI</sequence>
<reference evidence="1" key="2">
    <citation type="submission" date="2020-11" db="EMBL/GenBank/DDBJ databases">
        <authorList>
            <person name="McCartney M.A."/>
            <person name="Auch B."/>
            <person name="Kono T."/>
            <person name="Mallez S."/>
            <person name="Becker A."/>
            <person name="Gohl D.M."/>
            <person name="Silverstein K.A.T."/>
            <person name="Koren S."/>
            <person name="Bechman K.B."/>
            <person name="Herman A."/>
            <person name="Abrahante J.E."/>
            <person name="Garbe J."/>
        </authorList>
    </citation>
    <scope>NUCLEOTIDE SEQUENCE</scope>
    <source>
        <strain evidence="1">Duluth1</strain>
        <tissue evidence="1">Whole animal</tissue>
    </source>
</reference>
<gene>
    <name evidence="1" type="ORF">DPMN_024862</name>
</gene>
<evidence type="ECO:0000313" key="1">
    <source>
        <dbReference type="EMBL" id="KAH3861908.1"/>
    </source>
</evidence>
<dbReference type="AlphaFoldDB" id="A0A9D4LNQ4"/>